<sequence>MDVGYMDIDVDETDRRAVRESGKFGASAVERDHELPTELLEEIFLAAWLSIPLFDSTDRWFLFSKLSLVNHRFRALALWVATRHVRVLSQSSTDIAAYRSIGQQYLALQQVPRRIPCPQADEESLLKGVFQHSTVHLDVTFALHTTWNAPDLWLKDDIWPGRPDDDPEIRVRYDAMASSFGDYHYPEPEKREEVYRSWLARRQRDRLSGWFATLLAAVPDCAALVLDSHPDEPFGITAYAGLLEAFWWWTSLAAVHFRVVPGYADWAEEMGGMHRGPLPPLLALAAVRRVRLDARPGCTCRRPGVADASTVTARVHAEECTMRRMLEPFPGLRSGDDVVIPSGIEVRMRDTSEQSLELVGLAGGPSDGVADKEVVPRVLPGLNILGTDTLWELIDPVSSFS</sequence>
<dbReference type="AlphaFoldDB" id="A0A1M2V5P4"/>
<dbReference type="Proteomes" id="UP000184267">
    <property type="component" value="Unassembled WGS sequence"/>
</dbReference>
<accession>A0A1M2V5P4</accession>
<name>A0A1M2V5P4_TRAPU</name>
<dbReference type="OMA" id="HAEDCIM"/>
<reference evidence="1 2" key="1">
    <citation type="submission" date="2016-10" db="EMBL/GenBank/DDBJ databases">
        <title>Genome sequence of the basidiomycete white-rot fungus Trametes pubescens.</title>
        <authorList>
            <person name="Makela M.R."/>
            <person name="Granchi Z."/>
            <person name="Peng M."/>
            <person name="De Vries R.P."/>
            <person name="Grigoriev I."/>
            <person name="Riley R."/>
            <person name="Hilden K."/>
        </authorList>
    </citation>
    <scope>NUCLEOTIDE SEQUENCE [LARGE SCALE GENOMIC DNA]</scope>
    <source>
        <strain evidence="1 2">FBCC735</strain>
    </source>
</reference>
<protein>
    <submittedName>
        <fullName evidence="1">Uncharacterized protein</fullName>
    </submittedName>
</protein>
<keyword evidence="2" id="KW-1185">Reference proteome</keyword>
<organism evidence="1 2">
    <name type="scientific">Trametes pubescens</name>
    <name type="common">White-rot fungus</name>
    <dbReference type="NCBI Taxonomy" id="154538"/>
    <lineage>
        <taxon>Eukaryota</taxon>
        <taxon>Fungi</taxon>
        <taxon>Dikarya</taxon>
        <taxon>Basidiomycota</taxon>
        <taxon>Agaricomycotina</taxon>
        <taxon>Agaricomycetes</taxon>
        <taxon>Polyporales</taxon>
        <taxon>Polyporaceae</taxon>
        <taxon>Trametes</taxon>
    </lineage>
</organism>
<dbReference type="OrthoDB" id="2757544at2759"/>
<evidence type="ECO:0000313" key="2">
    <source>
        <dbReference type="Proteomes" id="UP000184267"/>
    </source>
</evidence>
<comment type="caution">
    <text evidence="1">The sequence shown here is derived from an EMBL/GenBank/DDBJ whole genome shotgun (WGS) entry which is preliminary data.</text>
</comment>
<evidence type="ECO:0000313" key="1">
    <source>
        <dbReference type="EMBL" id="OJT02893.1"/>
    </source>
</evidence>
<dbReference type="EMBL" id="MNAD01001644">
    <property type="protein sequence ID" value="OJT02893.1"/>
    <property type="molecule type" value="Genomic_DNA"/>
</dbReference>
<gene>
    <name evidence="1" type="ORF">TRAPUB_6563</name>
</gene>
<proteinExistence type="predicted"/>